<dbReference type="CTD" id="78773982"/>
<dbReference type="AlphaFoldDB" id="A0A6A5HCP0"/>
<organism evidence="1 2">
    <name type="scientific">Caenorhabditis remanei</name>
    <name type="common">Caenorhabditis vulgaris</name>
    <dbReference type="NCBI Taxonomy" id="31234"/>
    <lineage>
        <taxon>Eukaryota</taxon>
        <taxon>Metazoa</taxon>
        <taxon>Ecdysozoa</taxon>
        <taxon>Nematoda</taxon>
        <taxon>Chromadorea</taxon>
        <taxon>Rhabditida</taxon>
        <taxon>Rhabditina</taxon>
        <taxon>Rhabditomorpha</taxon>
        <taxon>Rhabditoidea</taxon>
        <taxon>Rhabditidae</taxon>
        <taxon>Peloderinae</taxon>
        <taxon>Caenorhabditis</taxon>
    </lineage>
</organism>
<dbReference type="GeneID" id="78773982"/>
<dbReference type="RefSeq" id="XP_053589054.1">
    <property type="nucleotide sequence ID" value="XM_053724860.1"/>
</dbReference>
<proteinExistence type="predicted"/>
<dbReference type="KEGG" id="crq:GCK72_004729"/>
<name>A0A6A5HCP0_CAERE</name>
<gene>
    <name evidence="1" type="ORF">GCK72_004729</name>
</gene>
<evidence type="ECO:0000313" key="1">
    <source>
        <dbReference type="EMBL" id="KAF1764779.1"/>
    </source>
</evidence>
<protein>
    <submittedName>
        <fullName evidence="1">Uncharacterized protein</fullName>
    </submittedName>
</protein>
<dbReference type="EMBL" id="WUAV01000002">
    <property type="protein sequence ID" value="KAF1764779.1"/>
    <property type="molecule type" value="Genomic_DNA"/>
</dbReference>
<accession>A0A6A5HCP0</accession>
<comment type="caution">
    <text evidence="1">The sequence shown here is derived from an EMBL/GenBank/DDBJ whole genome shotgun (WGS) entry which is preliminary data.</text>
</comment>
<sequence length="99" mass="11677">MERRCSDRCNFSRIDIIQEESVEYGIRKVRIVLAGTSGVRHEIDFEKCRFDDVIVFRGVLKHDVDTVHRTGLDIWGDSTWRFFSGKKKEMVWREGITVI</sequence>
<dbReference type="Proteomes" id="UP000483820">
    <property type="component" value="Chromosome II"/>
</dbReference>
<evidence type="ECO:0000313" key="2">
    <source>
        <dbReference type="Proteomes" id="UP000483820"/>
    </source>
</evidence>
<reference evidence="1 2" key="1">
    <citation type="submission" date="2019-12" db="EMBL/GenBank/DDBJ databases">
        <title>Chromosome-level assembly of the Caenorhabditis remanei genome.</title>
        <authorList>
            <person name="Teterina A.A."/>
            <person name="Willis J.H."/>
            <person name="Phillips P.C."/>
        </authorList>
    </citation>
    <scope>NUCLEOTIDE SEQUENCE [LARGE SCALE GENOMIC DNA]</scope>
    <source>
        <strain evidence="1 2">PX506</strain>
        <tissue evidence="1">Whole organism</tissue>
    </source>
</reference>